<feature type="site" description="Important for catalytic activity" evidence="7">
    <location>
        <position position="220"/>
    </location>
</feature>
<dbReference type="NCBIfam" id="TIGR00247">
    <property type="entry name" value="endolytic transglycosylase MltG"/>
    <property type="match status" value="1"/>
</dbReference>
<keyword evidence="9" id="KW-1185">Reference proteome</keyword>
<keyword evidence="4 7" id="KW-0472">Membrane</keyword>
<proteinExistence type="inferred from homology"/>
<keyword evidence="3 7" id="KW-1133">Transmembrane helix</keyword>
<comment type="subcellular location">
    <subcellularLocation>
        <location evidence="7">Cell inner membrane</location>
        <topology evidence="7">Single-pass membrane protein</topology>
    </subcellularLocation>
</comment>
<reference evidence="9" key="1">
    <citation type="journal article" date="2011" name="Stand. Genomic Sci.">
        <title>Genome sequence of the filamentous, gliding Thiothrix nivea neotype strain (JP2(T)).</title>
        <authorList>
            <person name="Lapidus A."/>
            <person name="Nolan M."/>
            <person name="Lucas S."/>
            <person name="Glavina Del Rio T."/>
            <person name="Tice H."/>
            <person name="Cheng J.F."/>
            <person name="Tapia R."/>
            <person name="Han C."/>
            <person name="Goodwin L."/>
            <person name="Pitluck S."/>
            <person name="Liolios K."/>
            <person name="Pagani I."/>
            <person name="Ivanova N."/>
            <person name="Huntemann M."/>
            <person name="Mavromatis K."/>
            <person name="Mikhailova N."/>
            <person name="Pati A."/>
            <person name="Chen A."/>
            <person name="Palaniappan K."/>
            <person name="Land M."/>
            <person name="Brambilla E.M."/>
            <person name="Rohde M."/>
            <person name="Abt B."/>
            <person name="Verbarg S."/>
            <person name="Goker M."/>
            <person name="Bristow J."/>
            <person name="Eisen J.A."/>
            <person name="Markowitz V."/>
            <person name="Hugenholtz P."/>
            <person name="Kyrpides N.C."/>
            <person name="Klenk H.P."/>
            <person name="Woyke T."/>
        </authorList>
    </citation>
    <scope>NUCLEOTIDE SEQUENCE [LARGE SCALE GENOMIC DNA]</scope>
    <source>
        <strain evidence="9">ATCC 35100 / DSM 5205 / JP2</strain>
    </source>
</reference>
<comment type="function">
    <text evidence="7">Functions as a peptidoglycan terminase that cleaves nascent peptidoglycan strands endolytically to terminate their elongation.</text>
</comment>
<dbReference type="Proteomes" id="UP000005317">
    <property type="component" value="Unassembled WGS sequence"/>
</dbReference>
<evidence type="ECO:0000256" key="4">
    <source>
        <dbReference type="ARBA" id="ARBA00023136"/>
    </source>
</evidence>
<dbReference type="GO" id="GO:0009252">
    <property type="term" value="P:peptidoglycan biosynthetic process"/>
    <property type="evidence" value="ECO:0007669"/>
    <property type="project" value="UniProtKB-UniRule"/>
</dbReference>
<evidence type="ECO:0000313" key="8">
    <source>
        <dbReference type="EMBL" id="EIJ32961.1"/>
    </source>
</evidence>
<dbReference type="GO" id="GO:0008932">
    <property type="term" value="F:lytic endotransglycosylase activity"/>
    <property type="evidence" value="ECO:0007669"/>
    <property type="project" value="UniProtKB-UniRule"/>
</dbReference>
<organism evidence="8 9">
    <name type="scientific">Thiothrix nivea (strain ATCC 35100 / DSM 5205 / JP2)</name>
    <dbReference type="NCBI Taxonomy" id="870187"/>
    <lineage>
        <taxon>Bacteria</taxon>
        <taxon>Pseudomonadati</taxon>
        <taxon>Pseudomonadota</taxon>
        <taxon>Gammaproteobacteria</taxon>
        <taxon>Thiotrichales</taxon>
        <taxon>Thiotrichaceae</taxon>
        <taxon>Thiothrix</taxon>
    </lineage>
</organism>
<dbReference type="GO" id="GO:0071555">
    <property type="term" value="P:cell wall organization"/>
    <property type="evidence" value="ECO:0007669"/>
    <property type="project" value="UniProtKB-KW"/>
</dbReference>
<gene>
    <name evidence="7" type="primary">mltG</name>
    <name evidence="8" type="ORF">Thini_0303</name>
</gene>
<evidence type="ECO:0000256" key="7">
    <source>
        <dbReference type="HAMAP-Rule" id="MF_02065"/>
    </source>
</evidence>
<name>A0A656H8M8_THINJ</name>
<sequence length="343" mass="38748" precursor="true">MKLIFKLLGLLLITTFVTVGFLLWYQYDNFLETPVTSTEDPTIFEIKPGSSIRTVANQLEERGIIAHGILFFAHARLTGSAHKLKAGEYQLTSGMKPDDLLKKFVSGQVLQYQLGIIEGKTFKDIVADIRQHPQIEQTLTDEDYKSIMQKLDAPEGMQPEGWFLPETYHFPRKTTDLQFLQRSYQAMQTYLDKAWQGREQNPHIKTPYEALILASIIEKETGLPEERPLIARVFLNRLEKGMLLQTDPTVIYGMGESYDGNIRKADLRTDTPYNTYTRSGLPPTPIATPSKAAIDAVMHPASGNVLYFVATAPGAASHFSVTLDEHNRAVQQYILNRNKAEKP</sequence>
<dbReference type="HAMAP" id="MF_02065">
    <property type="entry name" value="MltG"/>
    <property type="match status" value="1"/>
</dbReference>
<dbReference type="AlphaFoldDB" id="A0A656H8M8"/>
<keyword evidence="1 7" id="KW-1003">Cell membrane</keyword>
<accession>A0A656H8M8</accession>
<evidence type="ECO:0000256" key="5">
    <source>
        <dbReference type="ARBA" id="ARBA00023239"/>
    </source>
</evidence>
<dbReference type="EMBL" id="JH651384">
    <property type="protein sequence ID" value="EIJ32961.1"/>
    <property type="molecule type" value="Genomic_DNA"/>
</dbReference>
<dbReference type="RefSeq" id="WP_002706924.1">
    <property type="nucleotide sequence ID" value="NZ_JH651384.1"/>
</dbReference>
<dbReference type="Gene3D" id="3.30.160.60">
    <property type="entry name" value="Classic Zinc Finger"/>
    <property type="match status" value="1"/>
</dbReference>
<dbReference type="InterPro" id="IPR003770">
    <property type="entry name" value="MLTG-like"/>
</dbReference>
<evidence type="ECO:0000313" key="9">
    <source>
        <dbReference type="Proteomes" id="UP000005317"/>
    </source>
</evidence>
<evidence type="ECO:0000256" key="2">
    <source>
        <dbReference type="ARBA" id="ARBA00022692"/>
    </source>
</evidence>
<dbReference type="Pfam" id="PF02618">
    <property type="entry name" value="YceG"/>
    <property type="match status" value="1"/>
</dbReference>
<keyword evidence="6 7" id="KW-0961">Cell wall biogenesis/degradation</keyword>
<comment type="similarity">
    <text evidence="7">Belongs to the transglycosylase MltG family.</text>
</comment>
<keyword evidence="5 7" id="KW-0456">Lyase</keyword>
<dbReference type="EC" id="4.2.2.29" evidence="7"/>
<comment type="catalytic activity">
    <reaction evidence="7">
        <text>a peptidoglycan chain = a peptidoglycan chain with N-acetyl-1,6-anhydromuramyl-[peptide] at the reducing end + a peptidoglycan chain with N-acetylglucosamine at the non-reducing end.</text>
        <dbReference type="EC" id="4.2.2.29"/>
    </reaction>
</comment>
<keyword evidence="2 7" id="KW-0812">Transmembrane</keyword>
<dbReference type="OrthoDB" id="9814591at2"/>
<feature type="transmembrane region" description="Helical" evidence="7">
    <location>
        <begin position="7"/>
        <end position="27"/>
    </location>
</feature>
<evidence type="ECO:0000256" key="3">
    <source>
        <dbReference type="ARBA" id="ARBA00022989"/>
    </source>
</evidence>
<evidence type="ECO:0000256" key="6">
    <source>
        <dbReference type="ARBA" id="ARBA00023316"/>
    </source>
</evidence>
<dbReference type="PANTHER" id="PTHR30518">
    <property type="entry name" value="ENDOLYTIC MUREIN TRANSGLYCOSYLASE"/>
    <property type="match status" value="1"/>
</dbReference>
<dbReference type="GO" id="GO:0005886">
    <property type="term" value="C:plasma membrane"/>
    <property type="evidence" value="ECO:0007669"/>
    <property type="project" value="UniProtKB-SubCell"/>
</dbReference>
<keyword evidence="7" id="KW-0997">Cell inner membrane</keyword>
<dbReference type="Gene3D" id="3.30.1490.480">
    <property type="entry name" value="Endolytic murein transglycosylase"/>
    <property type="match status" value="1"/>
</dbReference>
<dbReference type="PANTHER" id="PTHR30518:SF2">
    <property type="entry name" value="ENDOLYTIC MUREIN TRANSGLYCOSYLASE"/>
    <property type="match status" value="1"/>
</dbReference>
<dbReference type="CDD" id="cd08010">
    <property type="entry name" value="MltG_like"/>
    <property type="match status" value="1"/>
</dbReference>
<evidence type="ECO:0000256" key="1">
    <source>
        <dbReference type="ARBA" id="ARBA00022475"/>
    </source>
</evidence>
<protein>
    <recommendedName>
        <fullName evidence="7">Endolytic murein transglycosylase</fullName>
        <ecNumber evidence="7">4.2.2.29</ecNumber>
    </recommendedName>
    <alternativeName>
        <fullName evidence="7">Peptidoglycan lytic transglycosylase</fullName>
    </alternativeName>
    <alternativeName>
        <fullName evidence="7">Peptidoglycan polymerization terminase</fullName>
    </alternativeName>
</protein>